<dbReference type="InterPro" id="IPR000905">
    <property type="entry name" value="Gcp-like_dom"/>
</dbReference>
<feature type="domain" description="Gcp-like" evidence="9">
    <location>
        <begin position="23"/>
        <end position="305"/>
    </location>
</feature>
<feature type="binding site" evidence="8">
    <location>
        <position position="115"/>
    </location>
    <ligand>
        <name>Fe cation</name>
        <dbReference type="ChEBI" id="CHEBI:24875"/>
    </ligand>
</feature>
<dbReference type="FunFam" id="3.30.420.40:FF:000012">
    <property type="entry name" value="tRNA N6-adenosine threonylcarbamoyltransferase"/>
    <property type="match status" value="1"/>
</dbReference>
<dbReference type="EC" id="2.3.1.234" evidence="8"/>
<dbReference type="RefSeq" id="WP_013931677.1">
    <property type="nucleotide sequence ID" value="NC_015707.1"/>
</dbReference>
<dbReference type="PANTHER" id="PTHR11735">
    <property type="entry name" value="TRNA N6-ADENOSINE THREONYLCARBAMOYLTRANSFERASE"/>
    <property type="match status" value="1"/>
</dbReference>
<evidence type="ECO:0000313" key="10">
    <source>
        <dbReference type="EMBL" id="AEH50454.1"/>
    </source>
</evidence>
<dbReference type="GO" id="GO:0005506">
    <property type="term" value="F:iron ion binding"/>
    <property type="evidence" value="ECO:0007669"/>
    <property type="project" value="UniProtKB-UniRule"/>
</dbReference>
<keyword evidence="6 8" id="KW-0012">Acyltransferase</keyword>
<reference evidence="10 11" key="1">
    <citation type="submission" date="2010-11" db="EMBL/GenBank/DDBJ databases">
        <title>The complete genome of Thermotoga thermarum DSM 5069.</title>
        <authorList>
            <consortium name="US DOE Joint Genome Institute (JGI-PGF)"/>
            <person name="Lucas S."/>
            <person name="Copeland A."/>
            <person name="Lapidus A."/>
            <person name="Bruce D."/>
            <person name="Goodwin L."/>
            <person name="Pitluck S."/>
            <person name="Kyrpides N."/>
            <person name="Mavromatis K."/>
            <person name="Ivanova N."/>
            <person name="Zeytun A."/>
            <person name="Brettin T."/>
            <person name="Detter J.C."/>
            <person name="Tapia R."/>
            <person name="Han C."/>
            <person name="Land M."/>
            <person name="Hauser L."/>
            <person name="Markowitz V."/>
            <person name="Cheng J.-F."/>
            <person name="Hugenholtz P."/>
            <person name="Woyke T."/>
            <person name="Wu D."/>
            <person name="Spring S."/>
            <person name="Schroeder M."/>
            <person name="Brambilla E."/>
            <person name="Klenk H.-P."/>
            <person name="Eisen J.A."/>
        </authorList>
    </citation>
    <scope>NUCLEOTIDE SEQUENCE [LARGE SCALE GENOMIC DNA]</scope>
    <source>
        <strain evidence="10 11">DSM 5069</strain>
    </source>
</reference>
<dbReference type="KEGG" id="tta:Theth_0359"/>
<dbReference type="PRINTS" id="PR00789">
    <property type="entry name" value="OSIALOPTASE"/>
</dbReference>
<dbReference type="NCBIfam" id="TIGR00329">
    <property type="entry name" value="gcp_kae1"/>
    <property type="match status" value="1"/>
</dbReference>
<feature type="binding site" evidence="8">
    <location>
        <position position="185"/>
    </location>
    <ligand>
        <name>substrate</name>
    </ligand>
</feature>
<dbReference type="PROSITE" id="PS01016">
    <property type="entry name" value="GLYCOPROTEASE"/>
    <property type="match status" value="1"/>
</dbReference>
<dbReference type="Proteomes" id="UP000006804">
    <property type="component" value="Chromosome"/>
</dbReference>
<dbReference type="PATRIC" id="fig|688269.3.peg.370"/>
<evidence type="ECO:0000256" key="6">
    <source>
        <dbReference type="ARBA" id="ARBA00023315"/>
    </source>
</evidence>
<evidence type="ECO:0000313" key="11">
    <source>
        <dbReference type="Proteomes" id="UP000006804"/>
    </source>
</evidence>
<evidence type="ECO:0000256" key="2">
    <source>
        <dbReference type="ARBA" id="ARBA00022679"/>
    </source>
</evidence>
<dbReference type="OrthoDB" id="9806197at2"/>
<dbReference type="HOGENOM" id="CLU_023208_0_2_0"/>
<dbReference type="Gene3D" id="3.30.420.40">
    <property type="match status" value="2"/>
</dbReference>
<feature type="binding site" evidence="8">
    <location>
        <position position="111"/>
    </location>
    <ligand>
        <name>Fe cation</name>
        <dbReference type="ChEBI" id="CHEBI:24875"/>
    </ligand>
</feature>
<dbReference type="CDD" id="cd24133">
    <property type="entry name" value="ASKHA_NBD_TsaD_bac"/>
    <property type="match status" value="1"/>
</dbReference>
<keyword evidence="11" id="KW-1185">Reference proteome</keyword>
<dbReference type="InterPro" id="IPR043129">
    <property type="entry name" value="ATPase_NBD"/>
</dbReference>
<proteinExistence type="inferred from homology"/>
<dbReference type="NCBIfam" id="TIGR03723">
    <property type="entry name" value="T6A_TsaD_YgjD"/>
    <property type="match status" value="1"/>
</dbReference>
<dbReference type="GO" id="GO:0005737">
    <property type="term" value="C:cytoplasm"/>
    <property type="evidence" value="ECO:0007669"/>
    <property type="project" value="UniProtKB-SubCell"/>
</dbReference>
<evidence type="ECO:0000256" key="1">
    <source>
        <dbReference type="ARBA" id="ARBA00022490"/>
    </source>
</evidence>
<evidence type="ECO:0000256" key="5">
    <source>
        <dbReference type="ARBA" id="ARBA00023004"/>
    </source>
</evidence>
<keyword evidence="2 8" id="KW-0808">Transferase</keyword>
<keyword evidence="4 8" id="KW-0479">Metal-binding</keyword>
<evidence type="ECO:0000259" key="9">
    <source>
        <dbReference type="Pfam" id="PF00814"/>
    </source>
</evidence>
<sequence length="330" mass="35294">MPTVLAVETSCDETSVAIVKDNEILSNVVLSQISIHAPFGGVVPELAARHHLKNLPVIFDQAVKQAKIDLLALDAVAVTVGPGLIGALLVGLSFAKGLSLALKKPLIGVNHLLGHVYAAKLAYPTLSTPFIALIVSGGHTELMYFSEDFLKPKVLGRTVDDAAGEAFDKVARLLDAGYPGGPAIEKLAKTGDPNKFDFPKALMEKGNLNFSFAGLKTAVLYTLSKNPNVSKKDVAASFQKAVVEVLVEKTVSAAKQERCRRIVVSGGVAANELLRLEFEKKAQELGLEIYIPPKSLCTDNAAMIARAGVELFEREMFCNLDVNADPNLSF</sequence>
<keyword evidence="3 8" id="KW-0819">tRNA processing</keyword>
<dbReference type="InterPro" id="IPR017861">
    <property type="entry name" value="KAE1/TsaD"/>
</dbReference>
<comment type="subcellular location">
    <subcellularLocation>
        <location evidence="8">Cytoplasm</location>
    </subcellularLocation>
</comment>
<dbReference type="GO" id="GO:0002949">
    <property type="term" value="P:tRNA threonylcarbamoyladenosine modification"/>
    <property type="evidence" value="ECO:0007669"/>
    <property type="project" value="UniProtKB-UniRule"/>
</dbReference>
<dbReference type="SUPFAM" id="SSF53067">
    <property type="entry name" value="Actin-like ATPase domain"/>
    <property type="match status" value="2"/>
</dbReference>
<comment type="similarity">
    <text evidence="8">Belongs to the KAE1 / TsaD family.</text>
</comment>
<dbReference type="FunFam" id="3.30.420.40:FF:000040">
    <property type="entry name" value="tRNA N6-adenosine threonylcarbamoyltransferase"/>
    <property type="match status" value="1"/>
</dbReference>
<protein>
    <recommendedName>
        <fullName evidence="8">tRNA N6-adenosine threonylcarbamoyltransferase</fullName>
        <ecNumber evidence="8">2.3.1.234</ecNumber>
    </recommendedName>
    <alternativeName>
        <fullName evidence="8">N6-L-threonylcarbamoyladenine synthase</fullName>
        <shortName evidence="8">t(6)A synthase</shortName>
    </alternativeName>
    <alternativeName>
        <fullName evidence="8">t(6)A37 threonylcarbamoyladenosine biosynthesis protein TsaD</fullName>
    </alternativeName>
    <alternativeName>
        <fullName evidence="8">tRNA threonylcarbamoyladenosine biosynthesis protein TsaD</fullName>
    </alternativeName>
</protein>
<feature type="binding site" evidence="8">
    <location>
        <position position="271"/>
    </location>
    <ligand>
        <name>substrate</name>
    </ligand>
</feature>
<comment type="function">
    <text evidence="8">Required for the formation of a threonylcarbamoyl group on adenosine at position 37 (t(6)A37) in tRNAs that read codons beginning with adenine. Is involved in the transfer of the threonylcarbamoyl moiety of threonylcarbamoyl-AMP (TC-AMP) to the N6 group of A37, together with TsaE and TsaB. TsaD likely plays a direct catalytic role in this reaction.</text>
</comment>
<evidence type="ECO:0000256" key="3">
    <source>
        <dbReference type="ARBA" id="ARBA00022694"/>
    </source>
</evidence>
<feature type="binding site" evidence="8">
    <location>
        <position position="299"/>
    </location>
    <ligand>
        <name>Fe cation</name>
        <dbReference type="ChEBI" id="CHEBI:24875"/>
    </ligand>
</feature>
<organism evidence="10 11">
    <name type="scientific">Pseudothermotoga thermarum DSM 5069</name>
    <dbReference type="NCBI Taxonomy" id="688269"/>
    <lineage>
        <taxon>Bacteria</taxon>
        <taxon>Thermotogati</taxon>
        <taxon>Thermotogota</taxon>
        <taxon>Thermotogae</taxon>
        <taxon>Thermotogales</taxon>
        <taxon>Thermotogaceae</taxon>
        <taxon>Pseudothermotoga</taxon>
    </lineage>
</organism>
<dbReference type="Pfam" id="PF00814">
    <property type="entry name" value="TsaD"/>
    <property type="match status" value="1"/>
</dbReference>
<dbReference type="AlphaFoldDB" id="F7YVF1"/>
<dbReference type="eggNOG" id="COG0533">
    <property type="taxonomic scope" value="Bacteria"/>
</dbReference>
<feature type="binding site" evidence="8">
    <location>
        <begin position="134"/>
        <end position="138"/>
    </location>
    <ligand>
        <name>substrate</name>
    </ligand>
</feature>
<dbReference type="InterPro" id="IPR022450">
    <property type="entry name" value="TsaD"/>
</dbReference>
<comment type="cofactor">
    <cofactor evidence="8">
        <name>Fe(2+)</name>
        <dbReference type="ChEBI" id="CHEBI:29033"/>
    </cofactor>
    <text evidence="8">Binds 1 Fe(2+) ion per subunit.</text>
</comment>
<dbReference type="InterPro" id="IPR017860">
    <property type="entry name" value="Peptidase_M22_CS"/>
</dbReference>
<keyword evidence="10" id="KW-0378">Hydrolase</keyword>
<feature type="binding site" evidence="8">
    <location>
        <position position="181"/>
    </location>
    <ligand>
        <name>substrate</name>
    </ligand>
</feature>
<dbReference type="STRING" id="688269.Theth_0359"/>
<evidence type="ECO:0000256" key="7">
    <source>
        <dbReference type="ARBA" id="ARBA00048117"/>
    </source>
</evidence>
<keyword evidence="1 8" id="KW-0963">Cytoplasm</keyword>
<dbReference type="GO" id="GO:0061711">
    <property type="term" value="F:tRNA N(6)-L-threonylcarbamoyladenine synthase activity"/>
    <property type="evidence" value="ECO:0007669"/>
    <property type="project" value="UniProtKB-EC"/>
</dbReference>
<dbReference type="HAMAP" id="MF_01445">
    <property type="entry name" value="TsaD"/>
    <property type="match status" value="1"/>
</dbReference>
<accession>F7YVF1</accession>
<gene>
    <name evidence="8" type="primary">tsaD</name>
    <name evidence="10" type="ORF">Theth_0359</name>
</gene>
<evidence type="ECO:0000256" key="4">
    <source>
        <dbReference type="ARBA" id="ARBA00022723"/>
    </source>
</evidence>
<name>F7YVF1_9THEM</name>
<comment type="catalytic activity">
    <reaction evidence="7 8">
        <text>L-threonylcarbamoyladenylate + adenosine(37) in tRNA = N(6)-L-threonylcarbamoyladenosine(37) in tRNA + AMP + H(+)</text>
        <dbReference type="Rhea" id="RHEA:37059"/>
        <dbReference type="Rhea" id="RHEA-COMP:10162"/>
        <dbReference type="Rhea" id="RHEA-COMP:10163"/>
        <dbReference type="ChEBI" id="CHEBI:15378"/>
        <dbReference type="ChEBI" id="CHEBI:73682"/>
        <dbReference type="ChEBI" id="CHEBI:74411"/>
        <dbReference type="ChEBI" id="CHEBI:74418"/>
        <dbReference type="ChEBI" id="CHEBI:456215"/>
        <dbReference type="EC" id="2.3.1.234"/>
    </reaction>
</comment>
<dbReference type="EMBL" id="CP002351">
    <property type="protein sequence ID" value="AEH50454.1"/>
    <property type="molecule type" value="Genomic_DNA"/>
</dbReference>
<dbReference type="GO" id="GO:0016787">
    <property type="term" value="F:hydrolase activity"/>
    <property type="evidence" value="ECO:0007669"/>
    <property type="project" value="UniProtKB-KW"/>
</dbReference>
<dbReference type="PANTHER" id="PTHR11735:SF6">
    <property type="entry name" value="TRNA N6-ADENOSINE THREONYLCARBAMOYLTRANSFERASE, MITOCHONDRIAL"/>
    <property type="match status" value="1"/>
</dbReference>
<feature type="binding site" evidence="8">
    <location>
        <position position="168"/>
    </location>
    <ligand>
        <name>substrate</name>
    </ligand>
</feature>
<keyword evidence="5 8" id="KW-0408">Iron</keyword>
<evidence type="ECO:0000256" key="8">
    <source>
        <dbReference type="HAMAP-Rule" id="MF_01445"/>
    </source>
</evidence>